<evidence type="ECO:0000256" key="2">
    <source>
        <dbReference type="ARBA" id="ARBA00022741"/>
    </source>
</evidence>
<evidence type="ECO:0000313" key="15">
    <source>
        <dbReference type="EMBL" id="PTL37092.1"/>
    </source>
</evidence>
<keyword evidence="6" id="KW-0238">DNA-binding</keyword>
<dbReference type="GO" id="GO:0043138">
    <property type="term" value="F:3'-5' DNA helicase activity"/>
    <property type="evidence" value="ECO:0007669"/>
    <property type="project" value="UniProtKB-EC"/>
</dbReference>
<dbReference type="Gene3D" id="1.10.10.160">
    <property type="match status" value="1"/>
</dbReference>
<feature type="domain" description="UvrD-like helicase C-terminal" evidence="14">
    <location>
        <begin position="304"/>
        <end position="579"/>
    </location>
</feature>
<dbReference type="PANTHER" id="PTHR11070:SF2">
    <property type="entry name" value="ATP-DEPENDENT DNA HELICASE SRS2"/>
    <property type="match status" value="1"/>
</dbReference>
<dbReference type="GO" id="GO:0033202">
    <property type="term" value="C:DNA helicase complex"/>
    <property type="evidence" value="ECO:0007669"/>
    <property type="project" value="TreeGrafter"/>
</dbReference>
<keyword evidence="2 11" id="KW-0547">Nucleotide-binding</keyword>
<dbReference type="Gene3D" id="1.10.486.10">
    <property type="entry name" value="PCRA, domain 4"/>
    <property type="match status" value="1"/>
</dbReference>
<dbReference type="AlphaFoldDB" id="A0A2T4U152"/>
<accession>A0A2T4U152</accession>
<protein>
    <recommendedName>
        <fullName evidence="9">DNA 3'-5' helicase</fullName>
        <ecNumber evidence="9">5.6.2.4</ecNumber>
    </recommendedName>
</protein>
<name>A0A2T4U152_9BACT</name>
<dbReference type="InterPro" id="IPR000212">
    <property type="entry name" value="DNA_helicase_UvrD/REP"/>
</dbReference>
<dbReference type="InterPro" id="IPR014017">
    <property type="entry name" value="DNA_helicase_UvrD-like_C"/>
</dbReference>
<dbReference type="GO" id="GO:0009314">
    <property type="term" value="P:response to radiation"/>
    <property type="evidence" value="ECO:0007669"/>
    <property type="project" value="UniProtKB-ARBA"/>
</dbReference>
<evidence type="ECO:0000259" key="14">
    <source>
        <dbReference type="PROSITE" id="PS51217"/>
    </source>
</evidence>
<keyword evidence="5 11" id="KW-0067">ATP-binding</keyword>
<proteinExistence type="inferred from homology"/>
<organism evidence="15 16">
    <name type="scientific">Candidatus Methylomirabilis limnetica</name>
    <dbReference type="NCBI Taxonomy" id="2033718"/>
    <lineage>
        <taxon>Bacteria</taxon>
        <taxon>Candidatus Methylomirabilota</taxon>
        <taxon>Candidatus Methylomirabilia</taxon>
        <taxon>Candidatus Methylomirabilales</taxon>
        <taxon>Candidatus Methylomirabilaceae</taxon>
        <taxon>Candidatus Methylomirabilis</taxon>
    </lineage>
</organism>
<evidence type="ECO:0000256" key="6">
    <source>
        <dbReference type="ARBA" id="ARBA00023125"/>
    </source>
</evidence>
<dbReference type="Pfam" id="PF13361">
    <property type="entry name" value="UvrD_C"/>
    <property type="match status" value="1"/>
</dbReference>
<dbReference type="PANTHER" id="PTHR11070">
    <property type="entry name" value="UVRD / RECB / PCRA DNA HELICASE FAMILY MEMBER"/>
    <property type="match status" value="1"/>
</dbReference>
<evidence type="ECO:0000313" key="16">
    <source>
        <dbReference type="Proteomes" id="UP000241436"/>
    </source>
</evidence>
<evidence type="ECO:0000256" key="11">
    <source>
        <dbReference type="PROSITE-ProRule" id="PRU00560"/>
    </source>
</evidence>
<evidence type="ECO:0000256" key="1">
    <source>
        <dbReference type="ARBA" id="ARBA00009922"/>
    </source>
</evidence>
<feature type="region of interest" description="Disordered" evidence="12">
    <location>
        <begin position="662"/>
        <end position="682"/>
    </location>
</feature>
<dbReference type="FunFam" id="1.10.10.160:FF:000001">
    <property type="entry name" value="ATP-dependent DNA helicase"/>
    <property type="match status" value="1"/>
</dbReference>
<evidence type="ECO:0000256" key="5">
    <source>
        <dbReference type="ARBA" id="ARBA00022840"/>
    </source>
</evidence>
<dbReference type="Pfam" id="PF21196">
    <property type="entry name" value="PcrA_UvrD_tudor"/>
    <property type="match status" value="1"/>
</dbReference>
<dbReference type="GO" id="GO:0003677">
    <property type="term" value="F:DNA binding"/>
    <property type="evidence" value="ECO:0007669"/>
    <property type="project" value="UniProtKB-KW"/>
</dbReference>
<dbReference type="Proteomes" id="UP000241436">
    <property type="component" value="Unassembled WGS sequence"/>
</dbReference>
<evidence type="ECO:0000256" key="10">
    <source>
        <dbReference type="ARBA" id="ARBA00048988"/>
    </source>
</evidence>
<keyword evidence="3 11" id="KW-0378">Hydrolase</keyword>
<dbReference type="EMBL" id="NVQC01000008">
    <property type="protein sequence ID" value="PTL37092.1"/>
    <property type="molecule type" value="Genomic_DNA"/>
</dbReference>
<reference evidence="15 16" key="1">
    <citation type="submission" date="2017-09" db="EMBL/GenBank/DDBJ databases">
        <title>Bloom of a denitrifying methanotroph, Candidatus Methylomirabilis limnetica, in a deep stratified lake.</title>
        <authorList>
            <person name="Graf J.S."/>
            <person name="Marchant H.K."/>
            <person name="Tienken D."/>
            <person name="Hach P.F."/>
            <person name="Brand A."/>
            <person name="Schubert C.J."/>
            <person name="Kuypers M.M."/>
            <person name="Milucka J."/>
        </authorList>
    </citation>
    <scope>NUCLEOTIDE SEQUENCE [LARGE SCALE GENOMIC DNA]</scope>
    <source>
        <strain evidence="15 16">Zug</strain>
    </source>
</reference>
<dbReference type="Pfam" id="PF00580">
    <property type="entry name" value="UvrD-helicase"/>
    <property type="match status" value="1"/>
</dbReference>
<comment type="caution">
    <text evidence="15">The sequence shown here is derived from an EMBL/GenBank/DDBJ whole genome shotgun (WGS) entry which is preliminary data.</text>
</comment>
<dbReference type="GO" id="GO:0000725">
    <property type="term" value="P:recombinational repair"/>
    <property type="evidence" value="ECO:0007669"/>
    <property type="project" value="TreeGrafter"/>
</dbReference>
<dbReference type="EC" id="5.6.2.4" evidence="9"/>
<keyword evidence="7" id="KW-0413">Isomerase</keyword>
<evidence type="ECO:0000256" key="9">
    <source>
        <dbReference type="ARBA" id="ARBA00034808"/>
    </source>
</evidence>
<sequence length="739" mass="83486">MKAHAILEGLNPRQKEAVLHTEGPLLVLAGAGSGKTRVITRRVAYLISHCGVPPWNILAVTFTNKAAGEMKRRVADLLEQNRPESLDQAYHGRSQRDGGSVWVGTFHSTCVRILRKHGAALGLKSSFVIYDEGDQMSLMRDCLRGLGLSDRAVKPRAILSRISRAKNELLSPEEYALQANDHMEERTAKLYIMYQERLEGLQALDFDDLLMSTVRLFEGHHEVLAAYQDLWRYILVDEYQDTNHVQYRLIHMLAGKYGHLCVVGDDDQSIYRWRGADLNNILDFERDHPGCVVIRLEQNYRSTQRILQGAGAVVAHNSDRKGKTLWTENEVGDTIVLYRALDETDEALFAARTIQGQVANDATRYDDYAIFYRTNAQSRVLEEALRQALIPYVIVGGLRFYERKEIKDLLAYLRWVVNPADSISFKRLVNAPARGIGPATIAKLELLAMQGKSTIWEACQRAVRERLFNVKQQAAMEGLLHLIEEVRAKSAFTQIPDLIAELITASGYAEELQRDGTPEDQSRLENLKELVTAAQEFVERTAEGGLPAFLDSVALISDLDAYTEGRGAVTLMTLHTAKGLEFETVFMVGLEEGIFPHALAMPDERELEEERRLCYVGMTRAKRRLYLASARQRRLYGNSGFNLPSRFLDEIPPEVLQVQDPWESRGAPPPAFHEHQHKHQEDEPFVDRLYPGARIRHPDFGIGVIRERSGSGDDLKVVVRFNGAGEKKLMVKYAQLLQA</sequence>
<dbReference type="SUPFAM" id="SSF52540">
    <property type="entry name" value="P-loop containing nucleoside triphosphate hydrolases"/>
    <property type="match status" value="1"/>
</dbReference>
<dbReference type="OrthoDB" id="9810135at2"/>
<evidence type="ECO:0000256" key="3">
    <source>
        <dbReference type="ARBA" id="ARBA00022801"/>
    </source>
</evidence>
<dbReference type="InterPro" id="IPR027417">
    <property type="entry name" value="P-loop_NTPase"/>
</dbReference>
<dbReference type="InterPro" id="IPR014016">
    <property type="entry name" value="UvrD-like_ATP-bd"/>
</dbReference>
<reference evidence="16" key="2">
    <citation type="journal article" date="2018" name="Environ. Microbiol.">
        <title>Bloom of a denitrifying methanotroph, 'Candidatus Methylomirabilis limnetica', in a deep stratified lake.</title>
        <authorList>
            <person name="Graf J.S."/>
            <person name="Mayr M.J."/>
            <person name="Marchant H.K."/>
            <person name="Tienken D."/>
            <person name="Hach P.F."/>
            <person name="Brand A."/>
            <person name="Schubert C.J."/>
            <person name="Kuypers M.M."/>
            <person name="Milucka J."/>
        </authorList>
    </citation>
    <scope>NUCLEOTIDE SEQUENCE [LARGE SCALE GENOMIC DNA]</scope>
    <source>
        <strain evidence="16">Zug</strain>
    </source>
</reference>
<comment type="catalytic activity">
    <reaction evidence="8">
        <text>Couples ATP hydrolysis with the unwinding of duplex DNA by translocating in the 3'-5' direction.</text>
        <dbReference type="EC" id="5.6.2.4"/>
    </reaction>
</comment>
<keyword evidence="4 11" id="KW-0347">Helicase</keyword>
<dbReference type="InterPro" id="IPR013986">
    <property type="entry name" value="DExx_box_DNA_helicase_dom_sf"/>
</dbReference>
<feature type="domain" description="UvrD-like helicase ATP-binding" evidence="13">
    <location>
        <begin position="8"/>
        <end position="303"/>
    </location>
</feature>
<evidence type="ECO:0000256" key="8">
    <source>
        <dbReference type="ARBA" id="ARBA00034617"/>
    </source>
</evidence>
<dbReference type="CDD" id="cd17932">
    <property type="entry name" value="DEXQc_UvrD"/>
    <property type="match status" value="1"/>
</dbReference>
<evidence type="ECO:0000256" key="7">
    <source>
        <dbReference type="ARBA" id="ARBA00023235"/>
    </source>
</evidence>
<comment type="catalytic activity">
    <reaction evidence="10">
        <text>ATP + H2O = ADP + phosphate + H(+)</text>
        <dbReference type="Rhea" id="RHEA:13065"/>
        <dbReference type="ChEBI" id="CHEBI:15377"/>
        <dbReference type="ChEBI" id="CHEBI:15378"/>
        <dbReference type="ChEBI" id="CHEBI:30616"/>
        <dbReference type="ChEBI" id="CHEBI:43474"/>
        <dbReference type="ChEBI" id="CHEBI:456216"/>
        <dbReference type="EC" id="5.6.2.4"/>
    </reaction>
</comment>
<evidence type="ECO:0000256" key="12">
    <source>
        <dbReference type="SAM" id="MobiDB-lite"/>
    </source>
</evidence>
<dbReference type="Gene3D" id="3.40.50.300">
    <property type="entry name" value="P-loop containing nucleotide triphosphate hydrolases"/>
    <property type="match status" value="2"/>
</dbReference>
<dbReference type="GO" id="GO:0005829">
    <property type="term" value="C:cytosol"/>
    <property type="evidence" value="ECO:0007669"/>
    <property type="project" value="TreeGrafter"/>
</dbReference>
<evidence type="ECO:0000256" key="4">
    <source>
        <dbReference type="ARBA" id="ARBA00022806"/>
    </source>
</evidence>
<evidence type="ECO:0000259" key="13">
    <source>
        <dbReference type="PROSITE" id="PS51198"/>
    </source>
</evidence>
<dbReference type="PROSITE" id="PS51198">
    <property type="entry name" value="UVRD_HELICASE_ATP_BIND"/>
    <property type="match status" value="1"/>
</dbReference>
<dbReference type="FunFam" id="1.10.486.10:FF:000003">
    <property type="entry name" value="ATP-dependent DNA helicase"/>
    <property type="match status" value="1"/>
</dbReference>
<comment type="similarity">
    <text evidence="1">Belongs to the helicase family. UvrD subfamily.</text>
</comment>
<dbReference type="GO" id="GO:0016887">
    <property type="term" value="F:ATP hydrolysis activity"/>
    <property type="evidence" value="ECO:0007669"/>
    <property type="project" value="RHEA"/>
</dbReference>
<dbReference type="GO" id="GO:0005524">
    <property type="term" value="F:ATP binding"/>
    <property type="evidence" value="ECO:0007669"/>
    <property type="project" value="UniProtKB-UniRule"/>
</dbReference>
<feature type="binding site" evidence="11">
    <location>
        <begin position="29"/>
        <end position="36"/>
    </location>
    <ligand>
        <name>ATP</name>
        <dbReference type="ChEBI" id="CHEBI:30616"/>
    </ligand>
</feature>
<gene>
    <name evidence="15" type="ORF">CLG94_00745</name>
</gene>
<dbReference type="RefSeq" id="WP_107560997.1">
    <property type="nucleotide sequence ID" value="NZ_NVQC01000008.1"/>
</dbReference>
<keyword evidence="16" id="KW-1185">Reference proteome</keyword>
<dbReference type="PROSITE" id="PS51217">
    <property type="entry name" value="UVRD_HELICASE_CTER"/>
    <property type="match status" value="1"/>
</dbReference>